<comment type="caution">
    <text evidence="4">The sequence shown here is derived from an EMBL/GenBank/DDBJ whole genome shotgun (WGS) entry which is preliminary data.</text>
</comment>
<dbReference type="EMBL" id="MLAK01000611">
    <property type="protein sequence ID" value="OHT10460.1"/>
    <property type="molecule type" value="Genomic_DNA"/>
</dbReference>
<feature type="signal peptide" evidence="3">
    <location>
        <begin position="1"/>
        <end position="15"/>
    </location>
</feature>
<dbReference type="GeneID" id="94836008"/>
<name>A0A1J4KKZ1_9EUKA</name>
<feature type="chain" id="PRO_5013244236" evidence="3">
    <location>
        <begin position="16"/>
        <end position="2105"/>
    </location>
</feature>
<gene>
    <name evidence="4" type="ORF">TRFO_20277</name>
</gene>
<reference evidence="4" key="1">
    <citation type="submission" date="2016-10" db="EMBL/GenBank/DDBJ databases">
        <authorList>
            <person name="Benchimol M."/>
            <person name="Almeida L.G."/>
            <person name="Vasconcelos A.T."/>
            <person name="Perreira-Neves A."/>
            <person name="Rosa I.A."/>
            <person name="Tasca T."/>
            <person name="Bogo M.R."/>
            <person name="de Souza W."/>
        </authorList>
    </citation>
    <scope>NUCLEOTIDE SEQUENCE [LARGE SCALE GENOMIC DNA]</scope>
    <source>
        <strain evidence="4">K</strain>
    </source>
</reference>
<keyword evidence="3" id="KW-0732">Signal</keyword>
<dbReference type="RefSeq" id="XP_068363596.1">
    <property type="nucleotide sequence ID" value="XM_068501304.1"/>
</dbReference>
<dbReference type="Proteomes" id="UP000179807">
    <property type="component" value="Unassembled WGS sequence"/>
</dbReference>
<keyword evidence="5" id="KW-1185">Reference proteome</keyword>
<sequence length="2105" mass="233187">MIFSFFHLLFVTISSKSICVSTNSYDNNCDENILGITADSNITNLILEKMNNSDSEIYLKLYGYSFSYNINLCIFNGISSTSLEFSSTGPHFLDITKITNTSLHITSKYSYTKIQVTFNGTQLKDDTVSLTLNNINLVTEFTEIQLHKFSATQSTFQFTNLSVNSITLPLDSDVQLRLENSKATLSKYIIKFVGENPVLSLSSSYKIELDNQVNKSELCPQVLITNSRSVTIKGNDFTNKNLINISAVSSVAFEVSTFYGSISSDSLTLSTNKSLFIHGTINTSISYNRKLIIQSKANSRISMNIENYIGHMIAIENSFIDVVINNYNIQPSSRFSFPISPCIGFGGLSTVTANSITYISDKELDSSIYIYLDLNGDQTDKTLSVLMSQNWTLFNLTGFTSNLPSSFSLSFSKTNIYGFSSNPSECIISASSSSNDSQKHVSIIPRSYNTIPLIICYKGYSCKGITITNITELSLNVPEAQKNITLIIGEQINTINLTTLKCTGATFHIKSSNSYTKTNIEKIDLGSNHTNIILKHLILDNLVLTGANILNTDAIDFLSCEARTGASISFKNPKTVVYIQESRTLNSLEKAVTDVFPLTKMNFPSGQFSKYDIITLDSENITIKASSSSFGSTPVVFNRTSFPKIVLMYIPDTNSDVKLTLTFNTEQFDTFGLVFRDSYYQPELTISLVNLNKTKGNQLNLDFGKYSSTIDLNDSPKPSYINTTGDKNVKFINVGVDSSGNLCTCKNLPCVGCGVNATSVSYMELDQKVKSISGDVRIYVIGDNATVPTVSLSSMNDKNIQIYGVNNTNPTISVNTSSEFTNQEKSITFRDITITLANGSTFNASNIIFNNCKLEAESFKKLSVFVSTLVCSYSDIVFKDILIKKSLELRDIVEKSDKSKAVTSVSFEKSAIFSVVLPNVVEFYQNSLRIGSILFNLENCIPAFSYNSTATEITYIGNNTDFNIAGFNLTYSKLISLTKLFINGTWTNKSPTKLVSFIDLTASVFIESENSPINLDFSTNKDIFITSSKAGIKGKLTLYSGYSVRQIIKTLVSELTVFSIKELYCESRVDLGCSQSNINVVIENINSTRNKNQLILYAYIDLDGQSQFTISNDIRSPTLITCKLTCGVTEKLSDPKIVKFIEKNHTIIVLTNENIQLTSDSLASIDFGNNPPNGFNNDNFKLKIENQQLILYVIKSPIEGPFFYSYGRCSSGGYTELTNDNLNHLEDFIPMVDAVVTISICRSIESGYTFNFSKNNIKIQKLTFLSSYTQYTAPVLFGNRISSLVSNGISFVNNNQDEISINDVSFTGGACFDENANIKQIKELYVDESSLLNTKLQSFNGKFEATLSSYSSIQFIFTSTGWNIVTNTVTLTFDSDKFPNIEFKFTGITSPKFSVLDNVTKILSVKMNFTKVEKMIFGNNWDVVTSPEKLNYSITNIDKLRVYTKVFPIKGWDFENTCTISPNSEVSVLYISDNYVLNNDRLILDIKTDSISYSNIVFEYLTLLGKSQLVQISKYSYNAGYISSLRNDATSQSEISNVILNGSVILEQGSSLNGTFSFDDKSTNITFKWDLNKVSKISSESSTPTSPNSIIIQYTGSSTHGRESEFNNFLSQDITISTGFQCELWMNKIHFVSKNSPFFNDGDHLVLEGKCTNNTFKLIQIKQIGIIVPEPITSTDDLGLYSYSSETDSDNFNNNSSSEEHPTKLPTSHVNSSDEEHSSTTNTTSSSLETVIPTNDGEESNELSIDANFVVNDTKIIFLKDGIKFGKEIISVTDSQADIQIVKLLQQKITVSTSTDKPEKGIFLSPSAKNTEIAIESQKEGFGQGEIGVHANSNNPSIIAPGTEVPLNIFNDGRSNVSLKIANYKSSILEENDKLNINKLISSHGDLSLLTDESIHTFSFKESHIYKSSKIDTRGIQLSFKKLILEAKSTGTITNILLNDLLEFSPNSQLNIEKNATFSNNLKISFKIPSQLLLGSSQVNGVAQEVTIVETGNILEESEEKYPIICGQNFQCESWVEKFTGNDILKYALCQKDDQKGECLVATNVEQKNVSGLRSSGVAGIIISIIGVVVAAIVIFVVFKKKQQKYGSKYLENDETLNDDSNFEL</sequence>
<evidence type="ECO:0000256" key="1">
    <source>
        <dbReference type="SAM" id="MobiDB-lite"/>
    </source>
</evidence>
<keyword evidence="2" id="KW-1133">Transmembrane helix</keyword>
<proteinExistence type="predicted"/>
<keyword evidence="2" id="KW-0812">Transmembrane</keyword>
<evidence type="ECO:0000256" key="3">
    <source>
        <dbReference type="SAM" id="SignalP"/>
    </source>
</evidence>
<evidence type="ECO:0000313" key="4">
    <source>
        <dbReference type="EMBL" id="OHT10460.1"/>
    </source>
</evidence>
<organism evidence="4 5">
    <name type="scientific">Tritrichomonas foetus</name>
    <dbReference type="NCBI Taxonomy" id="1144522"/>
    <lineage>
        <taxon>Eukaryota</taxon>
        <taxon>Metamonada</taxon>
        <taxon>Parabasalia</taxon>
        <taxon>Tritrichomonadida</taxon>
        <taxon>Tritrichomonadidae</taxon>
        <taxon>Tritrichomonas</taxon>
    </lineage>
</organism>
<feature type="transmembrane region" description="Helical" evidence="2">
    <location>
        <begin position="2057"/>
        <end position="2079"/>
    </location>
</feature>
<accession>A0A1J4KKZ1</accession>
<feature type="region of interest" description="Disordered" evidence="1">
    <location>
        <begin position="1689"/>
        <end position="1739"/>
    </location>
</feature>
<keyword evidence="2" id="KW-0472">Membrane</keyword>
<feature type="compositionally biased region" description="Low complexity" evidence="1">
    <location>
        <begin position="1719"/>
        <end position="1730"/>
    </location>
</feature>
<evidence type="ECO:0000313" key="5">
    <source>
        <dbReference type="Proteomes" id="UP000179807"/>
    </source>
</evidence>
<protein>
    <submittedName>
        <fullName evidence="4">Uncharacterized protein</fullName>
    </submittedName>
</protein>
<dbReference type="VEuPathDB" id="TrichDB:TRFO_20277"/>
<evidence type="ECO:0000256" key="2">
    <source>
        <dbReference type="SAM" id="Phobius"/>
    </source>
</evidence>